<keyword evidence="1" id="KW-0732">Signal</keyword>
<gene>
    <name evidence="3" type="ORF">GDO81_009555</name>
</gene>
<sequence length="1388" mass="158734">MAKLLSVWMVLVFLPLKSQESQVFEPSNFEKILSIWKLKLKHPPYIFSNVHTKLNAVDVQTLLDKMALKFESLWTTSDRVPPFFISPKHKVKQNRLSEFLHNISIYLQNQEPHEREAGRWDNLVNQFLQVPAERSSPLPLIKLQDFLVSLRGSQNWSVLLSFIQNIFKSISSNQNAAQLLGQNWEMLSGLLDTLFQAFLSGTLTQTSTTLQAVLCSITGHRNCGFLPHQFVRLLIPFEANNWKPVVNVQSGNNAVSHGNYRPFSMLAESLKDKNSNFSGLSPGSAQEEVQNVLEILYRSREKEKETKVSDSERNPEDVIWEVLEDLRYSLMKKMERSVYDNLNRKVSRMAGTLMHRVSSVIGIPHADQNGRCSVGNLQQLLLWGIKHNITWNTKSLGFTATSFPSTPPILKCSKTSEKILDVAHNITKIQQRSQMEFWEEPQIYTEVLEAVCNDTIPGLPGVSNFTVFLYCNVYNATGYSIDTTYDLQAACSDAAWYLASMEEDSFWVWVCREYFPLEFNVTVCKNTTFPIHKEESTFMADLCTNVHNSSEAIKELRNNIRCSDMWQGVAMNPKALKTCLFENKTIMMEKLCSNDSLSGMSEDSRAWVSRLCNRQLVKTNISSSSCNYQTWDSQMFSNVTLVEECKRINIQDFTDLVCRNASLYFALKPVHPWIVDQCWKNISLDGRCFLQRLADVLPLSSSFDSSQLCKNPISYIIGLVSQLSQCDSESYGWASNVQYLLKVLDFLFSLSDSDQIGKETRDRLGEAILLSSLLDNSSFWTSFKMNSSMSILQTVELYLEKESSESDKEDLLSCFSPVLWDLIQREENATAFEILLQEYLQMPREGFQKVLLSAENEAVERFVSLMHRSWPRIQMTHPDERGLETLTSMVIQKFPLLTPQIFVDLSQFIPFMSIPDIVSFPISLLANQSVLDAIKVHSQEMKVPQKRAFAKHFLHADMFGDVPSWPPHFLRSIQPLLPYLPYCHFLQLSSDQIKLLADGWKEVNLGMVQGRHVAQSLMNTSKEIDKVERLGHLICYLTYEDLHQFQPFHYPLGVLERKLLECVSQRTLSKHGRLAYSLANLLKSANLQTLDFNELTGWRSLLPEMGVTFFRSLPQNYLTSLLLQLQASDLSSAQVAEQVICDLHPLLPVLSPEHLRSLPTSLLGKACQCLRPSLPLLTAAQKAALMQSLRRHIQDVEIWPEQYSCLLPFAPLKLLHLDTQILLRNMSLYGEVAWMPQQTQFLWRKIQAGANLTKNTILSLGTLANGIECDNLQQLNTLSEIRDVVKYLQGIPSGLRKSLRKCILEEIQKRPELSWEDTGWMGPEFITDLPVKLIDRLSNQSVKLFLEHAHKYPKSFMELPSHKKSILAQRALHILVRENYMYLACMCV</sequence>
<dbReference type="Pfam" id="PF21058">
    <property type="entry name" value="Stereocilin"/>
    <property type="match status" value="2"/>
</dbReference>
<evidence type="ECO:0000313" key="4">
    <source>
        <dbReference type="Proteomes" id="UP000824782"/>
    </source>
</evidence>
<feature type="chain" id="PRO_5043809570" description="Stereocilin LRR domain-containing protein" evidence="1">
    <location>
        <begin position="22"/>
        <end position="1388"/>
    </location>
</feature>
<dbReference type="EMBL" id="WNYA01000004">
    <property type="protein sequence ID" value="KAG8575442.1"/>
    <property type="molecule type" value="Genomic_DNA"/>
</dbReference>
<evidence type="ECO:0000313" key="3">
    <source>
        <dbReference type="EMBL" id="KAG8575442.1"/>
    </source>
</evidence>
<proteinExistence type="predicted"/>
<dbReference type="Proteomes" id="UP000824782">
    <property type="component" value="Unassembled WGS sequence"/>
</dbReference>
<accession>A0AAV7BRU2</accession>
<dbReference type="InterPro" id="IPR048992">
    <property type="entry name" value="Stereocilin_LRR"/>
</dbReference>
<comment type="caution">
    <text evidence="3">The sequence shown here is derived from an EMBL/GenBank/DDBJ whole genome shotgun (WGS) entry which is preliminary data.</text>
</comment>
<protein>
    <recommendedName>
        <fullName evidence="2">Stereocilin LRR domain-containing protein</fullName>
    </recommendedName>
</protein>
<evidence type="ECO:0000259" key="2">
    <source>
        <dbReference type="Pfam" id="PF21058"/>
    </source>
</evidence>
<keyword evidence="4" id="KW-1185">Reference proteome</keyword>
<evidence type="ECO:0000256" key="1">
    <source>
        <dbReference type="SAM" id="SignalP"/>
    </source>
</evidence>
<name>A0AAV7BRU2_ENGPU</name>
<organism evidence="3 4">
    <name type="scientific">Engystomops pustulosus</name>
    <name type="common">Tungara frog</name>
    <name type="synonym">Physalaemus pustulosus</name>
    <dbReference type="NCBI Taxonomy" id="76066"/>
    <lineage>
        <taxon>Eukaryota</taxon>
        <taxon>Metazoa</taxon>
        <taxon>Chordata</taxon>
        <taxon>Craniata</taxon>
        <taxon>Vertebrata</taxon>
        <taxon>Euteleostomi</taxon>
        <taxon>Amphibia</taxon>
        <taxon>Batrachia</taxon>
        <taxon>Anura</taxon>
        <taxon>Neobatrachia</taxon>
        <taxon>Hyloidea</taxon>
        <taxon>Leptodactylidae</taxon>
        <taxon>Leiuperinae</taxon>
        <taxon>Engystomops</taxon>
    </lineage>
</organism>
<feature type="domain" description="Stereocilin LRR" evidence="2">
    <location>
        <begin position="783"/>
        <end position="1136"/>
    </location>
</feature>
<feature type="domain" description="Stereocilin LRR" evidence="2">
    <location>
        <begin position="1137"/>
        <end position="1285"/>
    </location>
</feature>
<reference evidence="3" key="1">
    <citation type="thesis" date="2020" institute="ProQuest LLC" country="789 East Eisenhower Parkway, Ann Arbor, MI, USA">
        <title>Comparative Genomics and Chromosome Evolution.</title>
        <authorList>
            <person name="Mudd A.B."/>
        </authorList>
    </citation>
    <scope>NUCLEOTIDE SEQUENCE</scope>
    <source>
        <strain evidence="3">237g6f4</strain>
        <tissue evidence="3">Blood</tissue>
    </source>
</reference>
<feature type="signal peptide" evidence="1">
    <location>
        <begin position="1"/>
        <end position="21"/>
    </location>
</feature>